<evidence type="ECO:0000256" key="1">
    <source>
        <dbReference type="ARBA" id="ARBA00004141"/>
    </source>
</evidence>
<feature type="transmembrane region" description="Helical" evidence="5">
    <location>
        <begin position="306"/>
        <end position="325"/>
    </location>
</feature>
<feature type="transmembrane region" description="Helical" evidence="5">
    <location>
        <begin position="23"/>
        <end position="43"/>
    </location>
</feature>
<proteinExistence type="predicted"/>
<sequence>MPPPPSTGQQQQQQSPKSLVQRYSEIVAAVFAYWTCSISLVFLNKHLLSSPDLKLNAPLFVTWYQCIISFVLCLLCSRLSKWVPRLISFPDMPIDLRLSREVLPLSVVFVAMITFNNLCLKHVGVSFYYVGRSLTTVFNVACSYLILGLTTSKPALLCCLLIVAGFLLGVNQEDVAGTLSITGVIYGVLASLFVALNAIFTKKTLPTVGDSIWRMTMYNNLNACLLFPPLMLLAGEFGEVPYSPHIVKFNFWAMMSLGGFFGFIMGYVTGWQIQVTSALTHNISGTAKAAAQTVIAVAWWREFKPILWWLSNAVVLIGSAAYTWVQKKDMDRKFYEAKEAGAKYEEELQKKLDTVQQSSEANDGRPNEQV</sequence>
<protein>
    <submittedName>
        <fullName evidence="8">TPT domain-containing protein</fullName>
    </submittedName>
</protein>
<feature type="transmembrane region" description="Helical" evidence="5">
    <location>
        <begin position="154"/>
        <end position="170"/>
    </location>
</feature>
<dbReference type="SUPFAM" id="SSF103481">
    <property type="entry name" value="Multidrug resistance efflux transporter EmrE"/>
    <property type="match status" value="1"/>
</dbReference>
<keyword evidence="3 5" id="KW-1133">Transmembrane helix</keyword>
<reference evidence="7" key="2">
    <citation type="submission" date="2014-05" db="EMBL/GenBank/DDBJ databases">
        <title>The genome and life-stage specific transcriptomes of Globodera pallida elucidate key aspects of plant parasitism by a cyst nematode.</title>
        <authorList>
            <person name="Cotton J.A."/>
            <person name="Lilley C.J."/>
            <person name="Jones L.M."/>
            <person name="Kikuchi T."/>
            <person name="Reid A.J."/>
            <person name="Thorpe P."/>
            <person name="Tsai I.J."/>
            <person name="Beasley H."/>
            <person name="Blok V."/>
            <person name="Cock P.J.A."/>
            <person name="Van den Akker S.E."/>
            <person name="Holroyd N."/>
            <person name="Hunt M."/>
            <person name="Mantelin S."/>
            <person name="Naghra H."/>
            <person name="Pain A."/>
            <person name="Palomares-Rius J.E."/>
            <person name="Zarowiecki M."/>
            <person name="Berriman M."/>
            <person name="Jones J.T."/>
            <person name="Urwin P.E."/>
        </authorList>
    </citation>
    <scope>NUCLEOTIDE SEQUENCE [LARGE SCALE GENOMIC DNA]</scope>
    <source>
        <strain evidence="7">Lindley</strain>
    </source>
</reference>
<feature type="transmembrane region" description="Helical" evidence="5">
    <location>
        <begin position="98"/>
        <end position="115"/>
    </location>
</feature>
<dbReference type="PANTHER" id="PTHR11132">
    <property type="entry name" value="SOLUTE CARRIER FAMILY 35"/>
    <property type="match status" value="1"/>
</dbReference>
<dbReference type="InterPro" id="IPR050186">
    <property type="entry name" value="TPT_transporter"/>
</dbReference>
<name>A0A183BJ68_GLOPA</name>
<evidence type="ECO:0000256" key="3">
    <source>
        <dbReference type="ARBA" id="ARBA00022989"/>
    </source>
</evidence>
<feature type="transmembrane region" description="Helical" evidence="5">
    <location>
        <begin position="282"/>
        <end position="300"/>
    </location>
</feature>
<evidence type="ECO:0000259" key="6">
    <source>
        <dbReference type="Pfam" id="PF03151"/>
    </source>
</evidence>
<feature type="transmembrane region" description="Helical" evidence="5">
    <location>
        <begin position="220"/>
        <end position="237"/>
    </location>
</feature>
<feature type="transmembrane region" description="Helical" evidence="5">
    <location>
        <begin position="249"/>
        <end position="270"/>
    </location>
</feature>
<keyword evidence="2 5" id="KW-0812">Transmembrane</keyword>
<evidence type="ECO:0000256" key="5">
    <source>
        <dbReference type="SAM" id="Phobius"/>
    </source>
</evidence>
<comment type="subcellular location">
    <subcellularLocation>
        <location evidence="1">Membrane</location>
        <topology evidence="1">Multi-pass membrane protein</topology>
    </subcellularLocation>
</comment>
<organism evidence="7 8">
    <name type="scientific">Globodera pallida</name>
    <name type="common">Potato cyst nematode worm</name>
    <name type="synonym">Heterodera pallida</name>
    <dbReference type="NCBI Taxonomy" id="36090"/>
    <lineage>
        <taxon>Eukaryota</taxon>
        <taxon>Metazoa</taxon>
        <taxon>Ecdysozoa</taxon>
        <taxon>Nematoda</taxon>
        <taxon>Chromadorea</taxon>
        <taxon>Rhabditida</taxon>
        <taxon>Tylenchina</taxon>
        <taxon>Tylenchomorpha</taxon>
        <taxon>Tylenchoidea</taxon>
        <taxon>Heteroderidae</taxon>
        <taxon>Heteroderinae</taxon>
        <taxon>Globodera</taxon>
    </lineage>
</organism>
<keyword evidence="4 5" id="KW-0472">Membrane</keyword>
<evidence type="ECO:0000256" key="4">
    <source>
        <dbReference type="ARBA" id="ARBA00023136"/>
    </source>
</evidence>
<reference evidence="7" key="1">
    <citation type="submission" date="2013-12" db="EMBL/GenBank/DDBJ databases">
        <authorList>
            <person name="Aslett M."/>
        </authorList>
    </citation>
    <scope>NUCLEOTIDE SEQUENCE [LARGE SCALE GENOMIC DNA]</scope>
    <source>
        <strain evidence="7">Lindley</strain>
    </source>
</reference>
<dbReference type="GO" id="GO:0016020">
    <property type="term" value="C:membrane"/>
    <property type="evidence" value="ECO:0007669"/>
    <property type="project" value="UniProtKB-SubCell"/>
</dbReference>
<dbReference type="InterPro" id="IPR037185">
    <property type="entry name" value="EmrE-like"/>
</dbReference>
<accession>A0A183BJ68</accession>
<dbReference type="WBParaSite" id="GPLIN_000064700">
    <property type="protein sequence ID" value="GPLIN_000064700"/>
    <property type="gene ID" value="GPLIN_000064700"/>
</dbReference>
<dbReference type="Proteomes" id="UP000050741">
    <property type="component" value="Unassembled WGS sequence"/>
</dbReference>
<feature type="transmembrane region" description="Helical" evidence="5">
    <location>
        <begin position="176"/>
        <end position="200"/>
    </location>
</feature>
<dbReference type="Pfam" id="PF03151">
    <property type="entry name" value="TPT"/>
    <property type="match status" value="1"/>
</dbReference>
<evidence type="ECO:0000313" key="8">
    <source>
        <dbReference type="WBParaSite" id="GPLIN_000064700"/>
    </source>
</evidence>
<feature type="domain" description="Sugar phosphate transporter" evidence="6">
    <location>
        <begin position="28"/>
        <end position="322"/>
    </location>
</feature>
<dbReference type="InterPro" id="IPR004853">
    <property type="entry name" value="Sugar_P_trans_dom"/>
</dbReference>
<reference evidence="8" key="3">
    <citation type="submission" date="2016-06" db="UniProtKB">
        <authorList>
            <consortium name="WormBaseParasite"/>
        </authorList>
    </citation>
    <scope>IDENTIFICATION</scope>
</reference>
<keyword evidence="7" id="KW-1185">Reference proteome</keyword>
<dbReference type="AlphaFoldDB" id="A0A183BJ68"/>
<feature type="transmembrane region" description="Helical" evidence="5">
    <location>
        <begin position="55"/>
        <end position="77"/>
    </location>
</feature>
<evidence type="ECO:0000256" key="2">
    <source>
        <dbReference type="ARBA" id="ARBA00022692"/>
    </source>
</evidence>
<evidence type="ECO:0000313" key="7">
    <source>
        <dbReference type="Proteomes" id="UP000050741"/>
    </source>
</evidence>